<dbReference type="Gene3D" id="3.30.70.270">
    <property type="match status" value="1"/>
</dbReference>
<dbReference type="InterPro" id="IPR000477">
    <property type="entry name" value="RT_dom"/>
</dbReference>
<organism evidence="1 2">
    <name type="scientific">Paramuricea clavata</name>
    <name type="common">Red gorgonian</name>
    <name type="synonym">Violescent sea-whip</name>
    <dbReference type="NCBI Taxonomy" id="317549"/>
    <lineage>
        <taxon>Eukaryota</taxon>
        <taxon>Metazoa</taxon>
        <taxon>Cnidaria</taxon>
        <taxon>Anthozoa</taxon>
        <taxon>Octocorallia</taxon>
        <taxon>Malacalcyonacea</taxon>
        <taxon>Plexauridae</taxon>
        <taxon>Paramuricea</taxon>
    </lineage>
</organism>
<dbReference type="AlphaFoldDB" id="A0A7D9K6V4"/>
<sequence length="325" mass="36883">MNCIGTFTSQLRHEDKTTTEEIFVVKGLERSLLGRQAAHSLNFLNCVDALNSNEMKESVKEKYPNLFTGLGQIKDQEYDIKVSHEATPFAITVPRQVPIPLRKETERELQRMERNGVISRVEDPTEWCAPMVITPKSNGEVRVCVDLTKLNQFVQRENHPLPTTDTTFANLAGARYFTKLDANSGFWQIKLSERSKPLTTFITPWGRYCFNVLPFGISSGSEKFQKCMCQILEGLDGVECNIDDVLVHDATQEEHDRRLEAVLQRLGNANVTLNAEKCVFNVSIVKFLGQIVGADGIKLDREKIQAILECHTQPTYMKSVPFLEW</sequence>
<dbReference type="Pfam" id="PF00078">
    <property type="entry name" value="RVT_1"/>
    <property type="match status" value="1"/>
</dbReference>
<dbReference type="SUPFAM" id="SSF56672">
    <property type="entry name" value="DNA/RNA polymerases"/>
    <property type="match status" value="1"/>
</dbReference>
<dbReference type="CDD" id="cd01647">
    <property type="entry name" value="RT_LTR"/>
    <property type="match status" value="1"/>
</dbReference>
<protein>
    <submittedName>
        <fullName evidence="1">Uncharacterized protein</fullName>
    </submittedName>
</protein>
<dbReference type="EMBL" id="CACRXK020027875">
    <property type="protein sequence ID" value="CAB4041167.1"/>
    <property type="molecule type" value="Genomic_DNA"/>
</dbReference>
<name>A0A7D9K6V4_PARCT</name>
<accession>A0A7D9K6V4</accession>
<gene>
    <name evidence="1" type="ORF">PACLA_8A015630</name>
</gene>
<reference evidence="1" key="1">
    <citation type="submission" date="2020-04" db="EMBL/GenBank/DDBJ databases">
        <authorList>
            <person name="Alioto T."/>
            <person name="Alioto T."/>
            <person name="Gomez Garrido J."/>
        </authorList>
    </citation>
    <scope>NUCLEOTIDE SEQUENCE</scope>
    <source>
        <strain evidence="1">A484AB</strain>
    </source>
</reference>
<dbReference type="InterPro" id="IPR043502">
    <property type="entry name" value="DNA/RNA_pol_sf"/>
</dbReference>
<evidence type="ECO:0000313" key="1">
    <source>
        <dbReference type="EMBL" id="CAB4041167.1"/>
    </source>
</evidence>
<comment type="caution">
    <text evidence="1">The sequence shown here is derived from an EMBL/GenBank/DDBJ whole genome shotgun (WGS) entry which is preliminary data.</text>
</comment>
<keyword evidence="2" id="KW-1185">Reference proteome</keyword>
<evidence type="ECO:0000313" key="2">
    <source>
        <dbReference type="Proteomes" id="UP001152795"/>
    </source>
</evidence>
<dbReference type="OrthoDB" id="5986544at2759"/>
<dbReference type="Proteomes" id="UP001152795">
    <property type="component" value="Unassembled WGS sequence"/>
</dbReference>
<proteinExistence type="predicted"/>
<dbReference type="PANTHER" id="PTHR37984">
    <property type="entry name" value="PROTEIN CBG26694"/>
    <property type="match status" value="1"/>
</dbReference>
<dbReference type="InterPro" id="IPR043128">
    <property type="entry name" value="Rev_trsase/Diguanyl_cyclase"/>
</dbReference>
<dbReference type="InterPro" id="IPR050951">
    <property type="entry name" value="Retrovirus_Pol_polyprotein"/>
</dbReference>
<dbReference type="Gene3D" id="3.10.10.10">
    <property type="entry name" value="HIV Type 1 Reverse Transcriptase, subunit A, domain 1"/>
    <property type="match status" value="1"/>
</dbReference>
<dbReference type="PROSITE" id="PS50878">
    <property type="entry name" value="RT_POL"/>
    <property type="match status" value="1"/>
</dbReference>
<dbReference type="PANTHER" id="PTHR37984:SF9">
    <property type="entry name" value="INTEGRASE CATALYTIC DOMAIN-CONTAINING PROTEIN"/>
    <property type="match status" value="1"/>
</dbReference>